<comment type="caution">
    <text evidence="2">The sequence shown here is derived from an EMBL/GenBank/DDBJ whole genome shotgun (WGS) entry which is preliminary data.</text>
</comment>
<sequence>VTMNLFIGDVEEWDSMGNMAIIAALEEQFEVEFPVEELFELTSVAAFVDMIKSLKK</sequence>
<dbReference type="SUPFAM" id="SSF47336">
    <property type="entry name" value="ACP-like"/>
    <property type="match status" value="1"/>
</dbReference>
<protein>
    <submittedName>
        <fullName evidence="2">Acyl carrier protein</fullName>
    </submittedName>
</protein>
<accession>A0A642H4Y2</accession>
<dbReference type="AlphaFoldDB" id="A0A642H4Y2"/>
<organism evidence="2">
    <name type="scientific">Bacteroides fragilis</name>
    <dbReference type="NCBI Taxonomy" id="817"/>
    <lineage>
        <taxon>Bacteria</taxon>
        <taxon>Pseudomonadati</taxon>
        <taxon>Bacteroidota</taxon>
        <taxon>Bacteroidia</taxon>
        <taxon>Bacteroidales</taxon>
        <taxon>Bacteroidaceae</taxon>
        <taxon>Bacteroides</taxon>
    </lineage>
</organism>
<evidence type="ECO:0000313" key="2">
    <source>
        <dbReference type="EMBL" id="KAA4957163.1"/>
    </source>
</evidence>
<dbReference type="InterPro" id="IPR036736">
    <property type="entry name" value="ACP-like_sf"/>
</dbReference>
<name>A0A642H4Y2_BACFG</name>
<feature type="non-terminal residue" evidence="2">
    <location>
        <position position="1"/>
    </location>
</feature>
<proteinExistence type="predicted"/>
<dbReference type="Gene3D" id="1.10.1200.10">
    <property type="entry name" value="ACP-like"/>
    <property type="match status" value="1"/>
</dbReference>
<dbReference type="PROSITE" id="PS50075">
    <property type="entry name" value="CARRIER"/>
    <property type="match status" value="1"/>
</dbReference>
<gene>
    <name evidence="2" type="ORF">F2Z98_22410</name>
</gene>
<dbReference type="InterPro" id="IPR009081">
    <property type="entry name" value="PP-bd_ACP"/>
</dbReference>
<dbReference type="EMBL" id="VWCT01000080">
    <property type="protein sequence ID" value="KAA4957163.1"/>
    <property type="molecule type" value="Genomic_DNA"/>
</dbReference>
<feature type="domain" description="Carrier" evidence="1">
    <location>
        <begin position="1"/>
        <end position="55"/>
    </location>
</feature>
<reference evidence="2" key="1">
    <citation type="journal article" date="2019" name="Nat. Med.">
        <title>A library of human gut bacterial isolates paired with longitudinal multiomics data enables mechanistic microbiome research.</title>
        <authorList>
            <person name="Poyet M."/>
            <person name="Groussin M."/>
            <person name="Gibbons S.M."/>
            <person name="Avila-Pacheco J."/>
            <person name="Jiang X."/>
            <person name="Kearney S.M."/>
            <person name="Perrotta A.R."/>
            <person name="Berdy B."/>
            <person name="Zhao S."/>
            <person name="Lieberman T.D."/>
            <person name="Swanson P.K."/>
            <person name="Smith M."/>
            <person name="Roesemann S."/>
            <person name="Alexander J.E."/>
            <person name="Rich S.A."/>
            <person name="Livny J."/>
            <person name="Vlamakis H."/>
            <person name="Clish C."/>
            <person name="Bullock K."/>
            <person name="Deik A."/>
            <person name="Scott J."/>
            <person name="Pierce K.A."/>
            <person name="Xavier R.J."/>
            <person name="Alm E.J."/>
        </authorList>
    </citation>
    <scope>NUCLEOTIDE SEQUENCE</scope>
    <source>
        <strain evidence="2">BIOML-A56</strain>
    </source>
</reference>
<evidence type="ECO:0000259" key="1">
    <source>
        <dbReference type="PROSITE" id="PS50075"/>
    </source>
</evidence>
<dbReference type="Pfam" id="PF00550">
    <property type="entry name" value="PP-binding"/>
    <property type="match status" value="1"/>
</dbReference>